<gene>
    <name evidence="2" type="ORF">SAMN04488556_1242</name>
</gene>
<evidence type="ECO:0000256" key="1">
    <source>
        <dbReference type="SAM" id="MobiDB-lite"/>
    </source>
</evidence>
<sequence length="675" mass="73201">MQQCPRRTILGGIGATMAATLTGSTVAAPDGDRPKASTTTESSFDDVLAYLPASVAEDSMGVAVTNYERMREADQPYGPSPPINTAEMDASNVSKSAFVTSYTDEYSQPLTVLSGDIELPESTDSSETDAGVEYEYYEPESDGVVGSDGDVVVGSTDRETVEAAFDANAGEADRLLEAESAIESGLSTFPESDARSVQISDEQPTLGGFEDVDIEYSVTAQTVIDADTMEMSVGIELADESDATDELIETLESQFAYAATTGEPSVEVDGSFVSTTVTRDLAAERAVREHESPGYLQVERDFDIEDDDLLEIEIGRGDPTPIEDLTLEIDDEPYDREIWADGHGKLEEGDTIVVDMDDVEPNLSVSLTHEHELGSSSSRTTILSHFRFESSYDIDSGELTLEYADDFSLDGEEVFLAVYDERPIYRLDEDGSEPRVSTQPWDGETMSEGDTATVEDVEVGDTVIVGWKGTDYDDSIWQHQADPPGRARFEYEYDSETLEATLDFAPISPDSESEPTDDVERSASEYELQIDGEPADTQWTDEFETVSTGATLEIDDVAVGSDVEAVWAETDTPIGRTQTQPSIDLAYDGGTVEHVGGDALPAADLEAEIWAENGSYTLALGDEIDGDFEDGDSFTVDAESVTDRSGDDVDEIGAVNHVLVRYDGQYQVGYAFPER</sequence>
<keyword evidence="3" id="KW-1185">Reference proteome</keyword>
<dbReference type="PROSITE" id="PS51318">
    <property type="entry name" value="TAT"/>
    <property type="match status" value="1"/>
</dbReference>
<feature type="region of interest" description="Disordered" evidence="1">
    <location>
        <begin position="429"/>
        <end position="448"/>
    </location>
</feature>
<protein>
    <submittedName>
        <fullName evidence="2">Uncharacterized protein</fullName>
    </submittedName>
</protein>
<evidence type="ECO:0000313" key="2">
    <source>
        <dbReference type="EMBL" id="SFS51294.1"/>
    </source>
</evidence>
<name>A0A1I6QFS3_9EURY</name>
<reference evidence="3" key="1">
    <citation type="submission" date="2016-10" db="EMBL/GenBank/DDBJ databases">
        <authorList>
            <person name="Varghese N."/>
            <person name="Submissions S."/>
        </authorList>
    </citation>
    <scope>NUCLEOTIDE SEQUENCE [LARGE SCALE GENOMIC DNA]</scope>
    <source>
        <strain evidence="3">DSM 22427</strain>
    </source>
</reference>
<accession>A0A1I6QFS3</accession>
<organism evidence="2 3">
    <name type="scientific">Halostagnicola kamekurae</name>
    <dbReference type="NCBI Taxonomy" id="619731"/>
    <lineage>
        <taxon>Archaea</taxon>
        <taxon>Methanobacteriati</taxon>
        <taxon>Methanobacteriota</taxon>
        <taxon>Stenosarchaea group</taxon>
        <taxon>Halobacteria</taxon>
        <taxon>Halobacteriales</taxon>
        <taxon>Natrialbaceae</taxon>
        <taxon>Halostagnicola</taxon>
    </lineage>
</organism>
<dbReference type="OrthoDB" id="205201at2157"/>
<dbReference type="Proteomes" id="UP000199199">
    <property type="component" value="Unassembled WGS sequence"/>
</dbReference>
<dbReference type="AlphaFoldDB" id="A0A1I6QFS3"/>
<dbReference type="InterPro" id="IPR006311">
    <property type="entry name" value="TAT_signal"/>
</dbReference>
<dbReference type="EMBL" id="FOZS01000001">
    <property type="protein sequence ID" value="SFS51294.1"/>
    <property type="molecule type" value="Genomic_DNA"/>
</dbReference>
<evidence type="ECO:0000313" key="3">
    <source>
        <dbReference type="Proteomes" id="UP000199199"/>
    </source>
</evidence>
<proteinExistence type="predicted"/>